<reference evidence="1 2" key="1">
    <citation type="journal article" date="2022" name="Hortic Res">
        <title>A haplotype resolved chromosomal level avocado genome allows analysis of novel avocado genes.</title>
        <authorList>
            <person name="Nath O."/>
            <person name="Fletcher S.J."/>
            <person name="Hayward A."/>
            <person name="Shaw L.M."/>
            <person name="Masouleh A.K."/>
            <person name="Furtado A."/>
            <person name="Henry R.J."/>
            <person name="Mitter N."/>
        </authorList>
    </citation>
    <scope>NUCLEOTIDE SEQUENCE [LARGE SCALE GENOMIC DNA]</scope>
    <source>
        <strain evidence="2">cv. Hass</strain>
    </source>
</reference>
<organism evidence="1 2">
    <name type="scientific">Persea americana</name>
    <name type="common">Avocado</name>
    <dbReference type="NCBI Taxonomy" id="3435"/>
    <lineage>
        <taxon>Eukaryota</taxon>
        <taxon>Viridiplantae</taxon>
        <taxon>Streptophyta</taxon>
        <taxon>Embryophyta</taxon>
        <taxon>Tracheophyta</taxon>
        <taxon>Spermatophyta</taxon>
        <taxon>Magnoliopsida</taxon>
        <taxon>Magnoliidae</taxon>
        <taxon>Laurales</taxon>
        <taxon>Lauraceae</taxon>
        <taxon>Persea</taxon>
    </lineage>
</organism>
<evidence type="ECO:0000313" key="2">
    <source>
        <dbReference type="Proteomes" id="UP001234297"/>
    </source>
</evidence>
<evidence type="ECO:0000313" key="1">
    <source>
        <dbReference type="EMBL" id="KAJ8615337.1"/>
    </source>
</evidence>
<dbReference type="Proteomes" id="UP001234297">
    <property type="component" value="Chromosome 12"/>
</dbReference>
<gene>
    <name evidence="1" type="ORF">MRB53_034709</name>
</gene>
<dbReference type="EMBL" id="CM056820">
    <property type="protein sequence ID" value="KAJ8615337.1"/>
    <property type="molecule type" value="Genomic_DNA"/>
</dbReference>
<comment type="caution">
    <text evidence="1">The sequence shown here is derived from an EMBL/GenBank/DDBJ whole genome shotgun (WGS) entry which is preliminary data.</text>
</comment>
<name>A0ACC2K2U1_PERAE</name>
<sequence length="110" mass="11330">MSENLSGKEEKKKEKERGGDVGRCVQENLSGKEENKKKEKERGGDAGGCVQGAGAVCAVVTSGSAGGERGVPGWCLGCLFCTWEEGGDDAAQGGGRREAEVVPTGCTEHA</sequence>
<proteinExistence type="predicted"/>
<protein>
    <submittedName>
        <fullName evidence="1">Uncharacterized protein</fullName>
    </submittedName>
</protein>
<accession>A0ACC2K2U1</accession>
<keyword evidence="2" id="KW-1185">Reference proteome</keyword>